<name>A0ABV9FTA9_9NOCA</name>
<organism evidence="6 7">
    <name type="scientific">Rhodococcus kronopolitis</name>
    <dbReference type="NCBI Taxonomy" id="1460226"/>
    <lineage>
        <taxon>Bacteria</taxon>
        <taxon>Bacillati</taxon>
        <taxon>Actinomycetota</taxon>
        <taxon>Actinomycetes</taxon>
        <taxon>Mycobacteriales</taxon>
        <taxon>Nocardiaceae</taxon>
        <taxon>Rhodococcus</taxon>
    </lineage>
</organism>
<dbReference type="SUPFAM" id="SSF56801">
    <property type="entry name" value="Acetyl-CoA synthetase-like"/>
    <property type="match status" value="1"/>
</dbReference>
<evidence type="ECO:0000256" key="1">
    <source>
        <dbReference type="ARBA" id="ARBA00006432"/>
    </source>
</evidence>
<dbReference type="Proteomes" id="UP001595914">
    <property type="component" value="Unassembled WGS sequence"/>
</dbReference>
<keyword evidence="4" id="KW-0067">ATP-binding</keyword>
<evidence type="ECO:0000259" key="5">
    <source>
        <dbReference type="Pfam" id="PF00501"/>
    </source>
</evidence>
<dbReference type="InterPro" id="IPR000873">
    <property type="entry name" value="AMP-dep_synth/lig_dom"/>
</dbReference>
<evidence type="ECO:0000256" key="2">
    <source>
        <dbReference type="ARBA" id="ARBA00022598"/>
    </source>
</evidence>
<evidence type="ECO:0000313" key="7">
    <source>
        <dbReference type="Proteomes" id="UP001595914"/>
    </source>
</evidence>
<comment type="similarity">
    <text evidence="1">Belongs to the ATP-dependent AMP-binding enzyme family.</text>
</comment>
<accession>A0ABV9FTA9</accession>
<evidence type="ECO:0000313" key="6">
    <source>
        <dbReference type="EMBL" id="MFC4605271.1"/>
    </source>
</evidence>
<comment type="caution">
    <text evidence="6">The sequence shown here is derived from an EMBL/GenBank/DDBJ whole genome shotgun (WGS) entry which is preliminary data.</text>
</comment>
<keyword evidence="3" id="KW-0547">Nucleotide-binding</keyword>
<proteinExistence type="inferred from homology"/>
<dbReference type="Pfam" id="PF00501">
    <property type="entry name" value="AMP-binding"/>
    <property type="match status" value="1"/>
</dbReference>
<dbReference type="NCBIfam" id="NF005898">
    <property type="entry name" value="PRK07868.1"/>
    <property type="match status" value="1"/>
</dbReference>
<dbReference type="EMBL" id="JBHSFO010000010">
    <property type="protein sequence ID" value="MFC4605271.1"/>
    <property type="molecule type" value="Genomic_DNA"/>
</dbReference>
<dbReference type="SUPFAM" id="SSF53474">
    <property type="entry name" value="alpha/beta-Hydrolases"/>
    <property type="match status" value="1"/>
</dbReference>
<gene>
    <name evidence="6" type="ORF">ACFO6S_16350</name>
</gene>
<keyword evidence="2" id="KW-0436">Ligase</keyword>
<keyword evidence="7" id="KW-1185">Reference proteome</keyword>
<evidence type="ECO:0000256" key="3">
    <source>
        <dbReference type="ARBA" id="ARBA00022741"/>
    </source>
</evidence>
<dbReference type="InterPro" id="IPR029058">
    <property type="entry name" value="AB_hydrolase_fold"/>
</dbReference>
<dbReference type="PANTHER" id="PTHR43107:SF15">
    <property type="entry name" value="FATTY ACID TRANSPORT PROTEIN 3, ISOFORM A"/>
    <property type="match status" value="1"/>
</dbReference>
<dbReference type="Gene3D" id="3.40.50.12780">
    <property type="entry name" value="N-terminal domain of ligase-like"/>
    <property type="match status" value="1"/>
</dbReference>
<feature type="domain" description="AMP-dependent synthetase/ligase" evidence="5">
    <location>
        <begin position="451"/>
        <end position="788"/>
    </location>
</feature>
<dbReference type="PANTHER" id="PTHR43107">
    <property type="entry name" value="LONG-CHAIN FATTY ACID TRANSPORT PROTEIN"/>
    <property type="match status" value="1"/>
</dbReference>
<dbReference type="Gene3D" id="3.40.50.1820">
    <property type="entry name" value="alpha/beta hydrolase"/>
    <property type="match status" value="1"/>
</dbReference>
<evidence type="ECO:0000256" key="4">
    <source>
        <dbReference type="ARBA" id="ARBA00022840"/>
    </source>
</evidence>
<protein>
    <submittedName>
        <fullName evidence="6">AMP-binding protein</fullName>
    </submittedName>
</protein>
<reference evidence="7" key="1">
    <citation type="journal article" date="2019" name="Int. J. Syst. Evol. Microbiol.">
        <title>The Global Catalogue of Microorganisms (GCM) 10K type strain sequencing project: providing services to taxonomists for standard genome sequencing and annotation.</title>
        <authorList>
            <consortium name="The Broad Institute Genomics Platform"/>
            <consortium name="The Broad Institute Genome Sequencing Center for Infectious Disease"/>
            <person name="Wu L."/>
            <person name="Ma J."/>
        </authorList>
    </citation>
    <scope>NUCLEOTIDE SEQUENCE [LARGE SCALE GENOMIC DNA]</scope>
    <source>
        <strain evidence="7">CCUG 54520</strain>
    </source>
</reference>
<sequence length="991" mass="106597">MGWYPEILNGSVRRVVATAQNGLEVMRLGGLETEAQPSEFRVVEREPMYRLRRYFADETADLARPPIVLVPPMMMSADVYDVTQEQGAVGVLHRMGLDPWVVDFGSPATEAGGWDRTLADHILAIDDIIDRVHAHTGRDVHLAGYSQGGMFCYQAAAYRQCRNIASLITFGAPVDTLAALPFGIPGDIAAPAADFLADHVFTRLSIAGWMARTGFQLLDPVKTAKSRLDFLRQLHDREALLPREQQRRFLATEGWVAWSGPAVAELLKQFVVHNRMMSGGFVIGDRMVTLAELTCPILAFVGEVDDIGQPVAVRGIRKAAPKAEIFESTLRAGHFGLVVGSHAASHTWPTTGEWVRWRDGLGPRPASVEEMSCVEQPADETGVSVSDRILHTGASIAEVGVGIARGVLDVTAQTVRGTRELSAEAARALPRLARLGQIQMQTTISMGRLLAEAGAKSPNAECFLFDDRAHTNAAVNTRIDNVVRGLIVSGIRPAARVGVLMETRPSALTAIAALSRLGAVAALLPPTEELAEAVRLSGVGTVICDPDNLAAAESLGIRVLVLGGGESRLLNTEPDSGTIDLEQIEPSEVRLPAWYQPNPGRANELAFILFGRSGGRMEAKRVTNYRWALSAFGTATAANLGRGDTVYSIAPLYHSSVLLATLGGAIAGGARIALSRGLDPERFEAEVHRYGVTVVAYTWTMMRELVDNPDFGLAGAHSIRLFVGSGMPVGLWQRTMKRFAPAQVLEFYASTEGAVVLANVSGAKPGSKGRPLPGSTPVRIAAFDPIAGTYLEDEHGLVRECGPGEVGLLLGQATSTESLNGAQRGVFAAGDAWVPTEHLFRRDGDGDYWMMDDRVTVVRAARGPVFNQPIVDALGRLDQVDVSLAYSVPIGTEELSAVAVRLLPGASLTAVDLADAFAELGSGQRPDLVHVRADIPISNSYRLRRTEIRTAGLPKPGPRSWYYDAETDKYRRLTRAMVTELTARGSAALTG</sequence>
<dbReference type="RefSeq" id="WP_378418754.1">
    <property type="nucleotide sequence ID" value="NZ_JBHSFO010000010.1"/>
</dbReference>
<dbReference type="InterPro" id="IPR042099">
    <property type="entry name" value="ANL_N_sf"/>
</dbReference>